<dbReference type="RefSeq" id="WP_201406088.1">
    <property type="nucleotide sequence ID" value="NZ_AP024255.1"/>
</dbReference>
<protein>
    <submittedName>
        <fullName evidence="1">Uncharacterized protein</fullName>
    </submittedName>
</protein>
<dbReference type="EMBL" id="AP024255">
    <property type="protein sequence ID" value="BCP00688.1"/>
    <property type="molecule type" value="Genomic_DNA"/>
</dbReference>
<name>A0A7R7MXL9_MYCIT</name>
<evidence type="ECO:0000313" key="1">
    <source>
        <dbReference type="EMBL" id="BCP00688.1"/>
    </source>
</evidence>
<dbReference type="AlphaFoldDB" id="A0A7R7MXL9"/>
<sequence length="152" mass="16480">MTATHDDATAWRDLVDQLTPEQVAELEYCEREQVPPGVSSPQSQLNCARAMAKHNIIQAVCADIAAPPNAVGEIAEWEEWGDGHGRMYTVSVREIDEVVVEVSGVQFDDGRVEMSVLARETDHLSADQARQLAALLVEAAGEIDRLIAGGAK</sequence>
<proteinExistence type="predicted"/>
<accession>A0A7R7MXL9</accession>
<evidence type="ECO:0000313" key="2">
    <source>
        <dbReference type="Proteomes" id="UP000595205"/>
    </source>
</evidence>
<reference evidence="1 2" key="1">
    <citation type="submission" date="2020-12" db="EMBL/GenBank/DDBJ databases">
        <title>Genome sequence of clinical Mycobacterium intracellulare strains.</title>
        <authorList>
            <person name="Tateishi Y."/>
            <person name="Matsumoto S."/>
            <person name="Fukushima Y."/>
            <person name="Nakajima C."/>
            <person name="Suzuki Y."/>
        </authorList>
    </citation>
    <scope>NUCLEOTIDE SEQUENCE [LARGE SCALE GENOMIC DNA]</scope>
    <source>
        <strain evidence="1 2">M018</strain>
    </source>
</reference>
<dbReference type="Proteomes" id="UP000595205">
    <property type="component" value="Chromosome"/>
</dbReference>
<organism evidence="1 2">
    <name type="scientific">Mycobacterium intracellulare</name>
    <dbReference type="NCBI Taxonomy" id="1767"/>
    <lineage>
        <taxon>Bacteria</taxon>
        <taxon>Bacillati</taxon>
        <taxon>Actinomycetota</taxon>
        <taxon>Actinomycetes</taxon>
        <taxon>Mycobacteriales</taxon>
        <taxon>Mycobacteriaceae</taxon>
        <taxon>Mycobacterium</taxon>
        <taxon>Mycobacterium avium complex (MAC)</taxon>
    </lineage>
</organism>
<gene>
    <name evidence="1" type="ORF">MINTM018_34570</name>
</gene>